<dbReference type="RefSeq" id="WP_200761541.1">
    <property type="nucleotide sequence ID" value="NZ_CP036425.1"/>
</dbReference>
<keyword evidence="1" id="KW-0732">Signal</keyword>
<reference evidence="3 4" key="1">
    <citation type="submission" date="2019-02" db="EMBL/GenBank/DDBJ databases">
        <title>Deep-cultivation of Planctomycetes and their phenomic and genomic characterization uncovers novel biology.</title>
        <authorList>
            <person name="Wiegand S."/>
            <person name="Jogler M."/>
            <person name="Boedeker C."/>
            <person name="Pinto D."/>
            <person name="Vollmers J."/>
            <person name="Rivas-Marin E."/>
            <person name="Kohn T."/>
            <person name="Peeters S.H."/>
            <person name="Heuer A."/>
            <person name="Rast P."/>
            <person name="Oberbeckmann S."/>
            <person name="Bunk B."/>
            <person name="Jeske O."/>
            <person name="Meyerdierks A."/>
            <person name="Storesund J.E."/>
            <person name="Kallscheuer N."/>
            <person name="Luecker S."/>
            <person name="Lage O.M."/>
            <person name="Pohl T."/>
            <person name="Merkel B.J."/>
            <person name="Hornburger P."/>
            <person name="Mueller R.-W."/>
            <person name="Bruemmer F."/>
            <person name="Labrenz M."/>
            <person name="Spormann A.M."/>
            <person name="Op den Camp H."/>
            <person name="Overmann J."/>
            <person name="Amann R."/>
            <person name="Jetten M.S.M."/>
            <person name="Mascher T."/>
            <person name="Medema M.H."/>
            <person name="Devos D.P."/>
            <person name="Kaster A.-K."/>
            <person name="Ovreas L."/>
            <person name="Rohde M."/>
            <person name="Galperin M.Y."/>
            <person name="Jogler C."/>
        </authorList>
    </citation>
    <scope>NUCLEOTIDE SEQUENCE [LARGE SCALE GENOMIC DNA]</scope>
    <source>
        <strain evidence="3 4">KS4</strain>
    </source>
</reference>
<gene>
    <name evidence="3" type="ORF">KS4_08040</name>
</gene>
<dbReference type="Proteomes" id="UP000317369">
    <property type="component" value="Chromosome"/>
</dbReference>
<accession>A0A517YRC5</accession>
<evidence type="ECO:0000313" key="3">
    <source>
        <dbReference type="EMBL" id="QDU32770.1"/>
    </source>
</evidence>
<proteinExistence type="predicted"/>
<evidence type="ECO:0000256" key="1">
    <source>
        <dbReference type="SAM" id="SignalP"/>
    </source>
</evidence>
<dbReference type="NCBIfam" id="TIGR02595">
    <property type="entry name" value="PEP_CTERM"/>
    <property type="match status" value="1"/>
</dbReference>
<keyword evidence="4" id="KW-1185">Reference proteome</keyword>
<feature type="signal peptide" evidence="1">
    <location>
        <begin position="1"/>
        <end position="25"/>
    </location>
</feature>
<organism evidence="3 4">
    <name type="scientific">Poriferisphaera corsica</name>
    <dbReference type="NCBI Taxonomy" id="2528020"/>
    <lineage>
        <taxon>Bacteria</taxon>
        <taxon>Pseudomonadati</taxon>
        <taxon>Planctomycetota</taxon>
        <taxon>Phycisphaerae</taxon>
        <taxon>Phycisphaerales</taxon>
        <taxon>Phycisphaeraceae</taxon>
        <taxon>Poriferisphaera</taxon>
    </lineage>
</organism>
<evidence type="ECO:0000259" key="2">
    <source>
        <dbReference type="Pfam" id="PF07589"/>
    </source>
</evidence>
<feature type="domain" description="Ice-binding protein C-terminal" evidence="2">
    <location>
        <begin position="203"/>
        <end position="225"/>
    </location>
</feature>
<dbReference type="Pfam" id="PF07589">
    <property type="entry name" value="PEP-CTERM"/>
    <property type="match status" value="1"/>
</dbReference>
<dbReference type="EMBL" id="CP036425">
    <property type="protein sequence ID" value="QDU32770.1"/>
    <property type="molecule type" value="Genomic_DNA"/>
</dbReference>
<dbReference type="InterPro" id="IPR013424">
    <property type="entry name" value="Ice-binding_C"/>
</dbReference>
<evidence type="ECO:0000313" key="4">
    <source>
        <dbReference type="Proteomes" id="UP000317369"/>
    </source>
</evidence>
<dbReference type="AlphaFoldDB" id="A0A517YRC5"/>
<sequence length="226" mass="25037" precursor="true">MTMLKKGLAIGLCALGMAYCGQVDAAMYKATVTADGYDYDEYDSFDYSSFFSFDVYFTIDADKLTYDAANSSGNSGTRYNGLKIDAVYGESNETKEILASDLDAWATLSIGTDSEGQYKQIMIETNDYEMIFKTRWWAKDDLYASFLDKISGKLAMNDPFSPSFDTDAERKKFYDEASVGNYGSEGFFFGEMLDLKVVDGLPTVPEPASLAMFGLGGLVMLCRKRA</sequence>
<feature type="chain" id="PRO_5022022793" evidence="1">
    <location>
        <begin position="26"/>
        <end position="226"/>
    </location>
</feature>
<protein>
    <submittedName>
        <fullName evidence="3">PEP-CTERM motif protein</fullName>
    </submittedName>
</protein>
<dbReference type="KEGG" id="pcor:KS4_08040"/>
<name>A0A517YRC5_9BACT</name>